<dbReference type="InterPro" id="IPR021377">
    <property type="entry name" value="DUF3006"/>
</dbReference>
<evidence type="ECO:0000313" key="3">
    <source>
        <dbReference type="Proteomes" id="UP000286287"/>
    </source>
</evidence>
<accession>A0A418VHP7</accession>
<comment type="caution">
    <text evidence="2">The sequence shown here is derived from an EMBL/GenBank/DDBJ whole genome shotgun (WGS) entry which is preliminary data.</text>
</comment>
<feature type="region of interest" description="Disordered" evidence="1">
    <location>
        <begin position="67"/>
        <end position="93"/>
    </location>
</feature>
<gene>
    <name evidence="2" type="ORF">D3875_00540</name>
</gene>
<dbReference type="EMBL" id="QYUJ01000004">
    <property type="protein sequence ID" value="RJF75570.1"/>
    <property type="molecule type" value="Genomic_DNA"/>
</dbReference>
<dbReference type="Proteomes" id="UP000286287">
    <property type="component" value="Unassembled WGS sequence"/>
</dbReference>
<evidence type="ECO:0000313" key="2">
    <source>
        <dbReference type="EMBL" id="RJF75570.1"/>
    </source>
</evidence>
<proteinExistence type="predicted"/>
<dbReference type="AlphaFoldDB" id="A0A418VHP7"/>
<evidence type="ECO:0000256" key="1">
    <source>
        <dbReference type="SAM" id="MobiDB-lite"/>
    </source>
</evidence>
<dbReference type="RefSeq" id="WP_119759996.1">
    <property type="nucleotide sequence ID" value="NZ_QYUJ01000004.1"/>
</dbReference>
<name>A0A418VHP7_9DEIO</name>
<reference evidence="2 3" key="1">
    <citation type="submission" date="2018-09" db="EMBL/GenBank/DDBJ databases">
        <authorList>
            <person name="Zhu H."/>
        </authorList>
    </citation>
    <scope>NUCLEOTIDE SEQUENCE [LARGE SCALE GENOMIC DNA]</scope>
    <source>
        <strain evidence="2 3">K2S05-167</strain>
    </source>
</reference>
<protein>
    <submittedName>
        <fullName evidence="2">DUF3006 domain-containing protein</fullName>
    </submittedName>
</protein>
<keyword evidence="3" id="KW-1185">Reference proteome</keyword>
<sequence>MGEGKAQRVGSQVIVDAIEGEKARVEIEPGLTVDWDRASLPAGVKAGDVIRIEGQGEDQHLELDRAATRQRREQAQDSLEALNQNAPKGDLDL</sequence>
<organism evidence="2 3">
    <name type="scientific">Deinococcus cavernae</name>
    <dbReference type="NCBI Taxonomy" id="2320857"/>
    <lineage>
        <taxon>Bacteria</taxon>
        <taxon>Thermotogati</taxon>
        <taxon>Deinococcota</taxon>
        <taxon>Deinococci</taxon>
        <taxon>Deinococcales</taxon>
        <taxon>Deinococcaceae</taxon>
        <taxon>Deinococcus</taxon>
    </lineage>
</organism>
<dbReference type="Pfam" id="PF11213">
    <property type="entry name" value="DUF3006"/>
    <property type="match status" value="1"/>
</dbReference>
<dbReference type="OrthoDB" id="70874at2"/>